<dbReference type="PANTHER" id="PTHR15131">
    <property type="entry name" value="SMALL NUCLEAR RNA ACTIVATING COMPLEX, POLYPEPTIDE 1"/>
    <property type="match status" value="1"/>
</dbReference>
<dbReference type="PANTHER" id="PTHR15131:SF3">
    <property type="entry name" value="SNRNA-ACTIVATING PROTEIN COMPLEX SUBUNIT 1"/>
    <property type="match status" value="1"/>
</dbReference>
<dbReference type="AlphaFoldDB" id="A0AA36FR99"/>
<dbReference type="EMBL" id="CATQJA010000315">
    <property type="protein sequence ID" value="CAJ0559157.1"/>
    <property type="molecule type" value="Genomic_DNA"/>
</dbReference>
<evidence type="ECO:0000313" key="1">
    <source>
        <dbReference type="EMBL" id="CAJ0559157.1"/>
    </source>
</evidence>
<dbReference type="GO" id="GO:0042795">
    <property type="term" value="P:snRNA transcription by RNA polymerase II"/>
    <property type="evidence" value="ECO:0007669"/>
    <property type="project" value="TreeGrafter"/>
</dbReference>
<evidence type="ECO:0000313" key="2">
    <source>
        <dbReference type="Proteomes" id="UP001177023"/>
    </source>
</evidence>
<organism evidence="1 2">
    <name type="scientific">Mesorhabditis spiculigera</name>
    <dbReference type="NCBI Taxonomy" id="96644"/>
    <lineage>
        <taxon>Eukaryota</taxon>
        <taxon>Metazoa</taxon>
        <taxon>Ecdysozoa</taxon>
        <taxon>Nematoda</taxon>
        <taxon>Chromadorea</taxon>
        <taxon>Rhabditida</taxon>
        <taxon>Rhabditina</taxon>
        <taxon>Rhabditomorpha</taxon>
        <taxon>Rhabditoidea</taxon>
        <taxon>Rhabditidae</taxon>
        <taxon>Mesorhabditinae</taxon>
        <taxon>Mesorhabditis</taxon>
    </lineage>
</organism>
<dbReference type="InterPro" id="IPR019188">
    <property type="entry name" value="SNAPC1"/>
</dbReference>
<keyword evidence="2" id="KW-1185">Reference proteome</keyword>
<dbReference type="Pfam" id="PF09808">
    <property type="entry name" value="SNAPC1"/>
    <property type="match status" value="1"/>
</dbReference>
<dbReference type="GO" id="GO:0042796">
    <property type="term" value="P:snRNA transcription by RNA polymerase III"/>
    <property type="evidence" value="ECO:0007669"/>
    <property type="project" value="TreeGrafter"/>
</dbReference>
<comment type="caution">
    <text evidence="1">The sequence shown here is derived from an EMBL/GenBank/DDBJ whole genome shotgun (WGS) entry which is preliminary data.</text>
</comment>
<feature type="non-terminal residue" evidence="1">
    <location>
        <position position="1"/>
    </location>
</feature>
<gene>
    <name evidence="1" type="ORF">MSPICULIGERA_LOCUS1182</name>
</gene>
<accession>A0AA36FR99</accession>
<reference evidence="1" key="1">
    <citation type="submission" date="2023-06" db="EMBL/GenBank/DDBJ databases">
        <authorList>
            <person name="Delattre M."/>
        </authorList>
    </citation>
    <scope>NUCLEOTIDE SEQUENCE</scope>
    <source>
        <strain evidence="1">AF72</strain>
    </source>
</reference>
<sequence>MGKGLGTSIIPLFAGIHKDLEALRKRFVLAGRPNYDEFYFAFKDMNMHLVYSGRDTLAELAEFSERLLQIAANYMHEHYDPEMIAREPHLKGGKFISRPIVDRIYGAYLTFALYASQSTKSTFPVRVSPMLLDAVTNLFAYARDEKLYDVMECIRRLKEKEVFRVVPFSKYMFGPAELRRYDMDYEQLDNPDAFHVTPFANMHKFMKRPDTVKLLSTLQGKEIRGVNYAEKIIAIVDKAVVDMNKLKLEPDQPIQRLRSPDHYPPTKRIMLNNFRFDRNDNETAAGSRPPTELEDFLQYCTTPTPRPPVARRLF</sequence>
<name>A0AA36FR99_9BILA</name>
<dbReference type="GO" id="GO:0043565">
    <property type="term" value="F:sequence-specific DNA binding"/>
    <property type="evidence" value="ECO:0007669"/>
    <property type="project" value="TreeGrafter"/>
</dbReference>
<dbReference type="GO" id="GO:0019185">
    <property type="term" value="C:snRNA-activating protein complex"/>
    <property type="evidence" value="ECO:0007669"/>
    <property type="project" value="TreeGrafter"/>
</dbReference>
<protein>
    <submittedName>
        <fullName evidence="1">Uncharacterized protein</fullName>
    </submittedName>
</protein>
<proteinExistence type="predicted"/>
<dbReference type="Proteomes" id="UP001177023">
    <property type="component" value="Unassembled WGS sequence"/>
</dbReference>